<dbReference type="GO" id="GO:0003729">
    <property type="term" value="F:mRNA binding"/>
    <property type="evidence" value="ECO:0007669"/>
    <property type="project" value="TreeGrafter"/>
</dbReference>
<dbReference type="WBParaSite" id="TMUE_3000011578.1">
    <property type="protein sequence ID" value="TMUE_3000011578.1"/>
    <property type="gene ID" value="WBGene00295404"/>
</dbReference>
<evidence type="ECO:0000313" key="4">
    <source>
        <dbReference type="Proteomes" id="UP000046395"/>
    </source>
</evidence>
<dbReference type="InterPro" id="IPR050897">
    <property type="entry name" value="SMAUG/VTS1_RNA-bind"/>
</dbReference>
<dbReference type="PANTHER" id="PTHR12515:SF5">
    <property type="entry name" value="PROTEIN SMAUG"/>
    <property type="match status" value="1"/>
</dbReference>
<keyword evidence="2" id="KW-0963">Cytoplasm</keyword>
<dbReference type="AlphaFoldDB" id="A0A5S6QWT3"/>
<dbReference type="Gene3D" id="1.25.40.170">
    <property type="entry name" value="Smaug, PHAT domain"/>
    <property type="match status" value="1"/>
</dbReference>
<dbReference type="InterPro" id="IPR037093">
    <property type="entry name" value="PHAT_dom_sf"/>
</dbReference>
<feature type="compositionally biased region" description="Low complexity" evidence="3">
    <location>
        <begin position="50"/>
        <end position="61"/>
    </location>
</feature>
<comment type="subcellular location">
    <subcellularLocation>
        <location evidence="1">Cytoplasm</location>
    </subcellularLocation>
</comment>
<evidence type="ECO:0000256" key="2">
    <source>
        <dbReference type="ARBA" id="ARBA00022490"/>
    </source>
</evidence>
<dbReference type="InterPro" id="IPR013761">
    <property type="entry name" value="SAM/pointed_sf"/>
</dbReference>
<evidence type="ECO:0000256" key="1">
    <source>
        <dbReference type="ARBA" id="ARBA00004496"/>
    </source>
</evidence>
<dbReference type="STRING" id="70415.A0A5S6QWT3"/>
<dbReference type="Gene3D" id="1.10.150.50">
    <property type="entry name" value="Transcription Factor, Ets-1"/>
    <property type="match status" value="1"/>
</dbReference>
<proteinExistence type="predicted"/>
<dbReference type="PANTHER" id="PTHR12515">
    <property type="entry name" value="STERILE ALPHA MOTIF DOMAIN CONTAINING PROTEIN 4-RELATED"/>
    <property type="match status" value="1"/>
</dbReference>
<evidence type="ECO:0000313" key="5">
    <source>
        <dbReference type="WBParaSite" id="TMUE_3000011578.1"/>
    </source>
</evidence>
<sequence>MCGWSQPVDRPVRLPLSSYRRRWPLNADRYCPPPPPPQQSPTCHGFRPLSSLSPGSSSTSSNGGGTIGESFLAPSMDRHHRSAMCSDPTDAVTHAMSMLNVSSLDDPFIGHEELSYPRELATSRRAARLWPSDTEENPIDPYLLNCALNEMEAGSLGATLVDLLPCITFMTPAVKQVYVSAIKRFVGAVFSNQVGCPIAIKVFLGFANHPSLFPDVRTFFRKLIDLLTGQMNPVMRCASEMNRCVPDPMILGSCRMAAARCCAFTAEVQHSIQANRRISPIGTEGGRVGHAQAREPFVDYAARRTVGAARHYSGMNSSLPTNRGDEEQYPGEDIFTFMSLFNSRNVPSEGCAQQGATQNEADRVPAGMRDVPHWLKILRLHKYARLFVDLSYQEMLSLNENSSRFRTITSGARRKLSLSIERLRLRAATLKEMEMGGFLKSGGMMASLTELKAISESPICPYREIVGNVEEAKVDGFDLLPDEVDDRNIPAHLTRVLGKACTQLKAFSELDEESISMCSEILERCMAHEAFTCNQKKRLSAWKLELRRAWCTYKKNVAEQRLIMSRSVRGRRGCGPSNQTHNNVYHEPTTGIVKRDFGRFKNRQNNQRSNASGYTGRAPLSWCNSNGRADRRSRRQNQTEAQRYAARAKNCVGKVPSNQHSNTCYNDSPKGDHRMNDESMATVGRSLRSTLPTTLPTTELPVFGLYASSFSELTYGLKLTELSSFMLLYSLLIVGRQTSMRCL</sequence>
<dbReference type="GO" id="GO:0000289">
    <property type="term" value="P:nuclear-transcribed mRNA poly(A) tail shortening"/>
    <property type="evidence" value="ECO:0007669"/>
    <property type="project" value="TreeGrafter"/>
</dbReference>
<dbReference type="GO" id="GO:0000932">
    <property type="term" value="C:P-body"/>
    <property type="evidence" value="ECO:0007669"/>
    <property type="project" value="TreeGrafter"/>
</dbReference>
<accession>A0A5S6QWT3</accession>
<keyword evidence="4" id="KW-1185">Reference proteome</keyword>
<evidence type="ECO:0000256" key="3">
    <source>
        <dbReference type="SAM" id="MobiDB-lite"/>
    </source>
</evidence>
<dbReference type="GO" id="GO:0030371">
    <property type="term" value="F:translation repressor activity"/>
    <property type="evidence" value="ECO:0007669"/>
    <property type="project" value="InterPro"/>
</dbReference>
<reference evidence="5" key="1">
    <citation type="submission" date="2019-12" db="UniProtKB">
        <authorList>
            <consortium name="WormBaseParasite"/>
        </authorList>
    </citation>
    <scope>IDENTIFICATION</scope>
</reference>
<organism evidence="4 5">
    <name type="scientific">Trichuris muris</name>
    <name type="common">Mouse whipworm</name>
    <dbReference type="NCBI Taxonomy" id="70415"/>
    <lineage>
        <taxon>Eukaryota</taxon>
        <taxon>Metazoa</taxon>
        <taxon>Ecdysozoa</taxon>
        <taxon>Nematoda</taxon>
        <taxon>Enoplea</taxon>
        <taxon>Dorylaimia</taxon>
        <taxon>Trichinellida</taxon>
        <taxon>Trichuridae</taxon>
        <taxon>Trichuris</taxon>
    </lineage>
</organism>
<name>A0A5S6QWT3_TRIMR</name>
<feature type="region of interest" description="Disordered" evidence="3">
    <location>
        <begin position="603"/>
        <end position="643"/>
    </location>
</feature>
<feature type="compositionally biased region" description="Polar residues" evidence="3">
    <location>
        <begin position="603"/>
        <end position="613"/>
    </location>
</feature>
<dbReference type="SUPFAM" id="SSF47769">
    <property type="entry name" value="SAM/Pointed domain"/>
    <property type="match status" value="1"/>
</dbReference>
<protein>
    <submittedName>
        <fullName evidence="5">SAM domain-containing protein</fullName>
    </submittedName>
</protein>
<feature type="region of interest" description="Disordered" evidence="3">
    <location>
        <begin position="29"/>
        <end position="72"/>
    </location>
</feature>
<dbReference type="Proteomes" id="UP000046395">
    <property type="component" value="Unassembled WGS sequence"/>
</dbReference>